<dbReference type="SUPFAM" id="SSF56112">
    <property type="entry name" value="Protein kinase-like (PK-like)"/>
    <property type="match status" value="1"/>
</dbReference>
<dbReference type="GeneID" id="63688249"/>
<feature type="compositionally biased region" description="Basic residues" evidence="1">
    <location>
        <begin position="124"/>
        <end position="133"/>
    </location>
</feature>
<feature type="compositionally biased region" description="Polar residues" evidence="1">
    <location>
        <begin position="99"/>
        <end position="120"/>
    </location>
</feature>
<name>M5G9C0_DACPD</name>
<dbReference type="InterPro" id="IPR011009">
    <property type="entry name" value="Kinase-like_dom_sf"/>
</dbReference>
<gene>
    <name evidence="2" type="ORF">DACRYDRAFT_23279</name>
</gene>
<keyword evidence="3" id="KW-1185">Reference proteome</keyword>
<evidence type="ECO:0000256" key="1">
    <source>
        <dbReference type="SAM" id="MobiDB-lite"/>
    </source>
</evidence>
<dbReference type="AlphaFoldDB" id="M5G9C0"/>
<dbReference type="HOGENOM" id="CLU_789932_0_0_1"/>
<dbReference type="Proteomes" id="UP000030653">
    <property type="component" value="Unassembled WGS sequence"/>
</dbReference>
<evidence type="ECO:0000313" key="2">
    <source>
        <dbReference type="EMBL" id="EJU00388.1"/>
    </source>
</evidence>
<protein>
    <recommendedName>
        <fullName evidence="4">Protein kinase domain-containing protein</fullName>
    </recommendedName>
</protein>
<accession>M5G9C0</accession>
<evidence type="ECO:0000313" key="3">
    <source>
        <dbReference type="Proteomes" id="UP000030653"/>
    </source>
</evidence>
<organism evidence="2 3">
    <name type="scientific">Dacryopinax primogenitus (strain DJM 731)</name>
    <name type="common">Brown rot fungus</name>
    <dbReference type="NCBI Taxonomy" id="1858805"/>
    <lineage>
        <taxon>Eukaryota</taxon>
        <taxon>Fungi</taxon>
        <taxon>Dikarya</taxon>
        <taxon>Basidiomycota</taxon>
        <taxon>Agaricomycotina</taxon>
        <taxon>Dacrymycetes</taxon>
        <taxon>Dacrymycetales</taxon>
        <taxon>Dacrymycetaceae</taxon>
        <taxon>Dacryopinax</taxon>
    </lineage>
</organism>
<reference evidence="2 3" key="1">
    <citation type="journal article" date="2012" name="Science">
        <title>The Paleozoic origin of enzymatic lignin decomposition reconstructed from 31 fungal genomes.</title>
        <authorList>
            <person name="Floudas D."/>
            <person name="Binder M."/>
            <person name="Riley R."/>
            <person name="Barry K."/>
            <person name="Blanchette R.A."/>
            <person name="Henrissat B."/>
            <person name="Martinez A.T."/>
            <person name="Otillar R."/>
            <person name="Spatafora J.W."/>
            <person name="Yadav J.S."/>
            <person name="Aerts A."/>
            <person name="Benoit I."/>
            <person name="Boyd A."/>
            <person name="Carlson A."/>
            <person name="Copeland A."/>
            <person name="Coutinho P.M."/>
            <person name="de Vries R.P."/>
            <person name="Ferreira P."/>
            <person name="Findley K."/>
            <person name="Foster B."/>
            <person name="Gaskell J."/>
            <person name="Glotzer D."/>
            <person name="Gorecki P."/>
            <person name="Heitman J."/>
            <person name="Hesse C."/>
            <person name="Hori C."/>
            <person name="Igarashi K."/>
            <person name="Jurgens J.A."/>
            <person name="Kallen N."/>
            <person name="Kersten P."/>
            <person name="Kohler A."/>
            <person name="Kuees U."/>
            <person name="Kumar T.K.A."/>
            <person name="Kuo A."/>
            <person name="LaButti K."/>
            <person name="Larrondo L.F."/>
            <person name="Lindquist E."/>
            <person name="Ling A."/>
            <person name="Lombard V."/>
            <person name="Lucas S."/>
            <person name="Lundell T."/>
            <person name="Martin R."/>
            <person name="McLaughlin D.J."/>
            <person name="Morgenstern I."/>
            <person name="Morin E."/>
            <person name="Murat C."/>
            <person name="Nagy L.G."/>
            <person name="Nolan M."/>
            <person name="Ohm R.A."/>
            <person name="Patyshakuliyeva A."/>
            <person name="Rokas A."/>
            <person name="Ruiz-Duenas F.J."/>
            <person name="Sabat G."/>
            <person name="Salamov A."/>
            <person name="Samejima M."/>
            <person name="Schmutz J."/>
            <person name="Slot J.C."/>
            <person name="St John F."/>
            <person name="Stenlid J."/>
            <person name="Sun H."/>
            <person name="Sun S."/>
            <person name="Syed K."/>
            <person name="Tsang A."/>
            <person name="Wiebenga A."/>
            <person name="Young D."/>
            <person name="Pisabarro A."/>
            <person name="Eastwood D.C."/>
            <person name="Martin F."/>
            <person name="Cullen D."/>
            <person name="Grigoriev I.V."/>
            <person name="Hibbett D.S."/>
        </authorList>
    </citation>
    <scope>NUCLEOTIDE SEQUENCE [LARGE SCALE GENOMIC DNA]</scope>
    <source>
        <strain evidence="2 3">DJM-731 SS1</strain>
    </source>
</reference>
<sequence>MSTTDVDQVGLVSPNHHVPIVRLAQNKIVIGVDPKNRPSLLHGTPSPTQSMWGESCFRLFRHRSGALQEVWESIGPDLRQLIEEHFSDLAEKYPPTAYGTPSSHQPSKVLSPKTANSGTAMSPKRPKSSRAGRSHSTPPDFKAPFSTSAKGEHETIPVSRKLPLTTIWAAGDEEQHGSLFVGNELYATSDGMVHEGTWNGKKSIIKVSRGEEELADLKEEVDIYRRLQPLWGVTVAEPTGLFEDDMGSGYLVLAWCGESVLEEPGLVSKEFTQEVKETEQSYFKLGVRKEDLWLDSIRRGADGKLKMMDFESALMDDESLLKDDENGSDEAFRWYSLQRWERVVGRATRWG</sequence>
<feature type="region of interest" description="Disordered" evidence="1">
    <location>
        <begin position="92"/>
        <end position="154"/>
    </location>
</feature>
<dbReference type="RefSeq" id="XP_040627285.1">
    <property type="nucleotide sequence ID" value="XM_040773187.1"/>
</dbReference>
<proteinExistence type="predicted"/>
<dbReference type="EMBL" id="JH795867">
    <property type="protein sequence ID" value="EJU00388.1"/>
    <property type="molecule type" value="Genomic_DNA"/>
</dbReference>
<evidence type="ECO:0008006" key="4">
    <source>
        <dbReference type="Google" id="ProtNLM"/>
    </source>
</evidence>